<comment type="caution">
    <text evidence="3">The sequence shown here is derived from an EMBL/GenBank/DDBJ whole genome shotgun (WGS) entry which is preliminary data.</text>
</comment>
<dbReference type="InterPro" id="IPR001752">
    <property type="entry name" value="Kinesin_motor_dom"/>
</dbReference>
<dbReference type="VEuPathDB" id="FungiDB:PC110_g8174"/>
<accession>A0A8T1UXV8</accession>
<dbReference type="GO" id="GO:0008017">
    <property type="term" value="F:microtubule binding"/>
    <property type="evidence" value="ECO:0007669"/>
    <property type="project" value="InterPro"/>
</dbReference>
<evidence type="ECO:0000256" key="1">
    <source>
        <dbReference type="SAM" id="Coils"/>
    </source>
</evidence>
<dbReference type="AlphaFoldDB" id="A0A8T1UXV8"/>
<dbReference type="GO" id="GO:0005524">
    <property type="term" value="F:ATP binding"/>
    <property type="evidence" value="ECO:0007669"/>
    <property type="project" value="InterPro"/>
</dbReference>
<sequence length="846" mass="94567">MAQPLAAPASALAPWRERLVASKVFMRYDYAWKETEFQRAEHRITGITCRLLYLHASWMETYNHTTSSSSSGPRTKVYIEANGFSEFQERVFKACELMGYDIVADPLTADLVFVYVAPPGERRSDESQYKTFQAVVEHSKALPDNEKPMFCILLGDADFLPLPKTDEDESMRSLSDFAISQEFAPIAREADYGSVAQFAVEFVPASQENLSNEFKEDKTRKLDSLMSRFGCVGQNLMHHTEKWEFYAPCESVFCHGEDDPKGVTHPSEEDTMFWFKETKGKTCDQCHAPIGICRTSATTVRLEHSEMSPGVASITFEQVFDVNDSNSRVFQTSLTCAVDTVVDGKAVTLIATGAASAGKSFACHGVQQKLSNGKADTGLITLAIRRVFSSLATKLKDGGNCNVLLSCWGVESGKNQALTDLLAPETFVDVKDMENTMVDSSVVVKTPAEAVHLYSRAWRRVKDAEEQDFVFALHVETLSPNGEARRGRLVIIDIHGGSIVEPRGELTNQTQKKERGEYFLDTQFPVNETLSAGFGAFVGNTSSTYLLVAIQTPAQFQQQIYHLKRLHMRTTIHRTSNSGACGVTKSQSKLEDAMIQAKDVITFKDGVIQSLEERLQLASKRGADTIALLEEERCRFESDKADLVFQLQQSKESNTSKRDEGVSRLQAENMAIQQQKAELTVKVAQLTLELETARSQWAQDACDREDRAEKRCAKQVAEVEQQLEQATTAMQQQMAQFRNELDMKVAKQRVAAQVACKAGELKCEQLERELQRMKLKLAKQKTKMEKKARALVASTHKEHEESVALVKRDLEDLSERLDVVVGRKDVSKRVGAGTRCIGRPLQRARS</sequence>
<keyword evidence="1" id="KW-0175">Coiled coil</keyword>
<evidence type="ECO:0000259" key="2">
    <source>
        <dbReference type="SMART" id="SM00129"/>
    </source>
</evidence>
<organism evidence="3 4">
    <name type="scientific">Phytophthora cactorum</name>
    <dbReference type="NCBI Taxonomy" id="29920"/>
    <lineage>
        <taxon>Eukaryota</taxon>
        <taxon>Sar</taxon>
        <taxon>Stramenopiles</taxon>
        <taxon>Oomycota</taxon>
        <taxon>Peronosporomycetes</taxon>
        <taxon>Peronosporales</taxon>
        <taxon>Peronosporaceae</taxon>
        <taxon>Phytophthora</taxon>
    </lineage>
</organism>
<feature type="domain" description="Kinesin motor" evidence="2">
    <location>
        <begin position="258"/>
        <end position="547"/>
    </location>
</feature>
<gene>
    <name evidence="3" type="ORF">JG687_00001242</name>
</gene>
<evidence type="ECO:0000313" key="4">
    <source>
        <dbReference type="Proteomes" id="UP000688947"/>
    </source>
</evidence>
<reference evidence="3" key="1">
    <citation type="submission" date="2021-01" db="EMBL/GenBank/DDBJ databases">
        <title>Phytophthora aleatoria, a newly-described species from Pinus radiata is distinct from Phytophthora cactorum isolates based on comparative genomics.</title>
        <authorList>
            <person name="Mcdougal R."/>
            <person name="Panda P."/>
            <person name="Williams N."/>
            <person name="Studholme D.J."/>
        </authorList>
    </citation>
    <scope>NUCLEOTIDE SEQUENCE</scope>
    <source>
        <strain evidence="3">NZFS 3830</strain>
    </source>
</reference>
<dbReference type="Proteomes" id="UP000688947">
    <property type="component" value="Unassembled WGS sequence"/>
</dbReference>
<dbReference type="OrthoDB" id="58802at2759"/>
<dbReference type="Pfam" id="PF00225">
    <property type="entry name" value="Kinesin"/>
    <property type="match status" value="1"/>
</dbReference>
<name>A0A8T1UXV8_9STRA</name>
<protein>
    <recommendedName>
        <fullName evidence="2">Kinesin motor domain-containing protein</fullName>
    </recommendedName>
</protein>
<dbReference type="EMBL" id="JAENGZ010000028">
    <property type="protein sequence ID" value="KAG6972894.1"/>
    <property type="molecule type" value="Genomic_DNA"/>
</dbReference>
<feature type="coiled-coil region" evidence="1">
    <location>
        <begin position="662"/>
        <end position="816"/>
    </location>
</feature>
<proteinExistence type="predicted"/>
<dbReference type="GO" id="GO:0003777">
    <property type="term" value="F:microtubule motor activity"/>
    <property type="evidence" value="ECO:0007669"/>
    <property type="project" value="InterPro"/>
</dbReference>
<evidence type="ECO:0000313" key="3">
    <source>
        <dbReference type="EMBL" id="KAG6972894.1"/>
    </source>
</evidence>
<dbReference type="VEuPathDB" id="FungiDB:PC110_g8173"/>
<dbReference type="GO" id="GO:0007018">
    <property type="term" value="P:microtubule-based movement"/>
    <property type="evidence" value="ECO:0007669"/>
    <property type="project" value="InterPro"/>
</dbReference>
<dbReference type="SMART" id="SM00129">
    <property type="entry name" value="KISc"/>
    <property type="match status" value="1"/>
</dbReference>